<keyword evidence="6 7" id="KW-0472">Membrane</keyword>
<evidence type="ECO:0000256" key="1">
    <source>
        <dbReference type="ARBA" id="ARBA00004651"/>
    </source>
</evidence>
<dbReference type="PANTHER" id="PTHR30465:SF0">
    <property type="entry name" value="OLIGOPEPTIDE TRANSPORT SYSTEM PERMEASE PROTEIN APPB"/>
    <property type="match status" value="1"/>
</dbReference>
<dbReference type="InterPro" id="IPR035906">
    <property type="entry name" value="MetI-like_sf"/>
</dbReference>
<comment type="subcellular location">
    <subcellularLocation>
        <location evidence="1">Cell membrane</location>
        <topology evidence="1">Multi-pass membrane protein</topology>
    </subcellularLocation>
</comment>
<keyword evidence="4 7" id="KW-0812">Transmembrane</keyword>
<dbReference type="EMBL" id="CAEZUV010000035">
    <property type="protein sequence ID" value="CAB4610124.1"/>
    <property type="molecule type" value="Genomic_DNA"/>
</dbReference>
<dbReference type="EMBL" id="CAFABJ010000045">
    <property type="protein sequence ID" value="CAB4825957.1"/>
    <property type="molecule type" value="Genomic_DNA"/>
</dbReference>
<sequence>MLKYLARRLSATFLVITLVSMSVFGIFAVLPMDPAALTCGKACSPAVIEANRHRLGLDVPVHVQYGRFVKGLVVGREYGEGAAKFECPAPAFGYSYNRHECVTTLIAEAFPVTLSLAVGAFILWLSVGVSLGVLAARKRNEWQDRGATAFVLIGTSLPTFISGILILLFVALKFNLINPLEMGRWVSPLEDPVAWFRSFIFPWITLALLYAAGYTRFTRSSVIEISSEDYIRTARAKGLNERDILRKHTLRAALAPIVTLAGLDFAGLLGGAIITEGIFNLPGLGRLSIRAVLNDYDLPTILATTILAASFVVIANLLVDILYAYIDPRVRVAS</sequence>
<accession>A0A6J6HGB1</accession>
<evidence type="ECO:0000313" key="10">
    <source>
        <dbReference type="EMBL" id="CAB4729015.1"/>
    </source>
</evidence>
<evidence type="ECO:0000256" key="5">
    <source>
        <dbReference type="ARBA" id="ARBA00022989"/>
    </source>
</evidence>
<dbReference type="CDD" id="cd06261">
    <property type="entry name" value="TM_PBP2"/>
    <property type="match status" value="1"/>
</dbReference>
<keyword evidence="3" id="KW-1003">Cell membrane</keyword>
<dbReference type="PROSITE" id="PS50928">
    <property type="entry name" value="ABC_TM1"/>
    <property type="match status" value="1"/>
</dbReference>
<dbReference type="PANTHER" id="PTHR30465">
    <property type="entry name" value="INNER MEMBRANE ABC TRANSPORTER"/>
    <property type="match status" value="1"/>
</dbReference>
<dbReference type="InterPro" id="IPR000515">
    <property type="entry name" value="MetI-like"/>
</dbReference>
<evidence type="ECO:0000313" key="9">
    <source>
        <dbReference type="EMBL" id="CAB4610124.1"/>
    </source>
</evidence>
<feature type="transmembrane region" description="Helical" evidence="7">
    <location>
        <begin position="148"/>
        <end position="174"/>
    </location>
</feature>
<reference evidence="9" key="1">
    <citation type="submission" date="2020-05" db="EMBL/GenBank/DDBJ databases">
        <authorList>
            <person name="Chiriac C."/>
            <person name="Salcher M."/>
            <person name="Ghai R."/>
            <person name="Kavagutti S V."/>
        </authorList>
    </citation>
    <scope>NUCLEOTIDE SEQUENCE</scope>
</reference>
<feature type="transmembrane region" description="Helical" evidence="7">
    <location>
        <begin position="301"/>
        <end position="326"/>
    </location>
</feature>
<evidence type="ECO:0000256" key="6">
    <source>
        <dbReference type="ARBA" id="ARBA00023136"/>
    </source>
</evidence>
<evidence type="ECO:0000313" key="11">
    <source>
        <dbReference type="EMBL" id="CAB4825957.1"/>
    </source>
</evidence>
<dbReference type="GO" id="GO:0005886">
    <property type="term" value="C:plasma membrane"/>
    <property type="evidence" value="ECO:0007669"/>
    <property type="project" value="UniProtKB-SubCell"/>
</dbReference>
<evidence type="ECO:0000256" key="7">
    <source>
        <dbReference type="SAM" id="Phobius"/>
    </source>
</evidence>
<dbReference type="InterPro" id="IPR045621">
    <property type="entry name" value="BPD_transp_1_N"/>
</dbReference>
<name>A0A6J6HGB1_9ZZZZ</name>
<dbReference type="EMBL" id="CAEZYP010000063">
    <property type="protein sequence ID" value="CAB4729015.1"/>
    <property type="molecule type" value="Genomic_DNA"/>
</dbReference>
<gene>
    <name evidence="9" type="ORF">UFOPK1856_00373</name>
    <name evidence="10" type="ORF">UFOPK2735_00531</name>
    <name evidence="11" type="ORF">UFOPK3217_00454</name>
</gene>
<dbReference type="Pfam" id="PF19300">
    <property type="entry name" value="BPD_transp_1_N"/>
    <property type="match status" value="1"/>
</dbReference>
<evidence type="ECO:0000256" key="3">
    <source>
        <dbReference type="ARBA" id="ARBA00022475"/>
    </source>
</evidence>
<protein>
    <submittedName>
        <fullName evidence="9">Unannotated protein</fullName>
    </submittedName>
</protein>
<proteinExistence type="predicted"/>
<dbReference type="SUPFAM" id="SSF161098">
    <property type="entry name" value="MetI-like"/>
    <property type="match status" value="1"/>
</dbReference>
<feature type="transmembrane region" description="Helical" evidence="7">
    <location>
        <begin position="12"/>
        <end position="30"/>
    </location>
</feature>
<evidence type="ECO:0000256" key="2">
    <source>
        <dbReference type="ARBA" id="ARBA00022448"/>
    </source>
</evidence>
<feature type="transmembrane region" description="Helical" evidence="7">
    <location>
        <begin position="252"/>
        <end position="281"/>
    </location>
</feature>
<evidence type="ECO:0000256" key="4">
    <source>
        <dbReference type="ARBA" id="ARBA00022692"/>
    </source>
</evidence>
<dbReference type="Gene3D" id="1.10.3720.10">
    <property type="entry name" value="MetI-like"/>
    <property type="match status" value="1"/>
</dbReference>
<dbReference type="Pfam" id="PF00528">
    <property type="entry name" value="BPD_transp_1"/>
    <property type="match status" value="1"/>
</dbReference>
<keyword evidence="2" id="KW-0813">Transport</keyword>
<feature type="transmembrane region" description="Helical" evidence="7">
    <location>
        <begin position="114"/>
        <end position="136"/>
    </location>
</feature>
<keyword evidence="5 7" id="KW-1133">Transmembrane helix</keyword>
<organism evidence="9">
    <name type="scientific">freshwater metagenome</name>
    <dbReference type="NCBI Taxonomy" id="449393"/>
    <lineage>
        <taxon>unclassified sequences</taxon>
        <taxon>metagenomes</taxon>
        <taxon>ecological metagenomes</taxon>
    </lineage>
</organism>
<dbReference type="GO" id="GO:0055085">
    <property type="term" value="P:transmembrane transport"/>
    <property type="evidence" value="ECO:0007669"/>
    <property type="project" value="InterPro"/>
</dbReference>
<evidence type="ECO:0000259" key="8">
    <source>
        <dbReference type="PROSITE" id="PS50928"/>
    </source>
</evidence>
<feature type="transmembrane region" description="Helical" evidence="7">
    <location>
        <begin position="194"/>
        <end position="212"/>
    </location>
</feature>
<feature type="domain" description="ABC transmembrane type-1" evidence="8">
    <location>
        <begin position="110"/>
        <end position="319"/>
    </location>
</feature>
<dbReference type="AlphaFoldDB" id="A0A6J6HGB1"/>